<proteinExistence type="inferred from homology"/>
<name>A0AAD4IAY2_9PLEO</name>
<evidence type="ECO:0000259" key="8">
    <source>
        <dbReference type="Pfam" id="PF22799"/>
    </source>
</evidence>
<comment type="subcellular location">
    <subcellularLocation>
        <location evidence="1">Secreted</location>
        <location evidence="1">Cell wall</location>
    </subcellularLocation>
</comment>
<dbReference type="EMBL" id="JAANER010000004">
    <property type="protein sequence ID" value="KAG9191329.1"/>
    <property type="molecule type" value="Genomic_DNA"/>
</dbReference>
<sequence length="265" mass="26988">MRTSTILAPLFFAATSLAQAVEEGIAPDAPAPEGCQTTVETPFRIGTLENPSLSRRETAQEASDGELLCTLEDGILHDQYGRTGSIVANQQFQFDGPPQAGAIYTGGFSVCGNDSLAIGGSTRWWRCMSGAFGNLYDKWIGDQCHEIRIQALYDESASASSSRSSSEAMASSTASSVLSGSTSIISASETSGLTSESRSMTASGFSSATPFSNSASPTATGTGADASATGDAAAPPAEGVASAMSMTPFALIGASMVFLGAALAL</sequence>
<evidence type="ECO:0000313" key="10">
    <source>
        <dbReference type="Proteomes" id="UP001199106"/>
    </source>
</evidence>
<feature type="compositionally biased region" description="Low complexity" evidence="6">
    <location>
        <begin position="214"/>
        <end position="236"/>
    </location>
</feature>
<feature type="domain" description="Cell wall mannoprotein PIR1-like C-terminal" evidence="8">
    <location>
        <begin position="74"/>
        <end position="147"/>
    </location>
</feature>
<keyword evidence="2" id="KW-0134">Cell wall</keyword>
<comment type="caution">
    <text evidence="9">The sequence shown here is derived from an EMBL/GenBank/DDBJ whole genome shotgun (WGS) entry which is preliminary data.</text>
</comment>
<dbReference type="Proteomes" id="UP001199106">
    <property type="component" value="Unassembled WGS sequence"/>
</dbReference>
<feature type="chain" id="PRO_5042130901" description="Cell wall mannoprotein PIR1-like C-terminal domain-containing protein" evidence="7">
    <location>
        <begin position="21"/>
        <end position="265"/>
    </location>
</feature>
<dbReference type="GO" id="GO:0009277">
    <property type="term" value="C:fungal-type cell wall"/>
    <property type="evidence" value="ECO:0007669"/>
    <property type="project" value="TreeGrafter"/>
</dbReference>
<keyword evidence="4 7" id="KW-0732">Signal</keyword>
<dbReference type="PANTHER" id="PTHR47254">
    <property type="entry name" value="CELL WALL MANNOPROTEIN CIS3-RELATED"/>
    <property type="match status" value="1"/>
</dbReference>
<evidence type="ECO:0000313" key="9">
    <source>
        <dbReference type="EMBL" id="KAG9191329.1"/>
    </source>
</evidence>
<accession>A0AAD4IAY2</accession>
<dbReference type="AlphaFoldDB" id="A0AAD4IAY2"/>
<comment type="similarity">
    <text evidence="5">Belongs to the PIR protein family.</text>
</comment>
<evidence type="ECO:0000256" key="5">
    <source>
        <dbReference type="ARBA" id="ARBA00038219"/>
    </source>
</evidence>
<evidence type="ECO:0000256" key="3">
    <source>
        <dbReference type="ARBA" id="ARBA00022525"/>
    </source>
</evidence>
<keyword evidence="10" id="KW-1185">Reference proteome</keyword>
<feature type="region of interest" description="Disordered" evidence="6">
    <location>
        <begin position="189"/>
        <end position="236"/>
    </location>
</feature>
<evidence type="ECO:0000256" key="2">
    <source>
        <dbReference type="ARBA" id="ARBA00022512"/>
    </source>
</evidence>
<dbReference type="InterPro" id="IPR054508">
    <property type="entry name" value="PIR1-like_C"/>
</dbReference>
<gene>
    <name evidence="9" type="ORF">G6011_09417</name>
</gene>
<evidence type="ECO:0000256" key="7">
    <source>
        <dbReference type="SAM" id="SignalP"/>
    </source>
</evidence>
<dbReference type="InterPro" id="IPR051153">
    <property type="entry name" value="Yeast_CWMannoprotein_PIR"/>
</dbReference>
<dbReference type="Pfam" id="PF22799">
    <property type="entry name" value="PIR1-like_C"/>
    <property type="match status" value="1"/>
</dbReference>
<evidence type="ECO:0000256" key="1">
    <source>
        <dbReference type="ARBA" id="ARBA00004191"/>
    </source>
</evidence>
<organism evidence="9 10">
    <name type="scientific">Alternaria panax</name>
    <dbReference type="NCBI Taxonomy" id="48097"/>
    <lineage>
        <taxon>Eukaryota</taxon>
        <taxon>Fungi</taxon>
        <taxon>Dikarya</taxon>
        <taxon>Ascomycota</taxon>
        <taxon>Pezizomycotina</taxon>
        <taxon>Dothideomycetes</taxon>
        <taxon>Pleosporomycetidae</taxon>
        <taxon>Pleosporales</taxon>
        <taxon>Pleosporineae</taxon>
        <taxon>Pleosporaceae</taxon>
        <taxon>Alternaria</taxon>
        <taxon>Alternaria sect. Panax</taxon>
    </lineage>
</organism>
<keyword evidence="3" id="KW-0964">Secreted</keyword>
<feature type="compositionally biased region" description="Polar residues" evidence="6">
    <location>
        <begin position="192"/>
        <end position="213"/>
    </location>
</feature>
<feature type="signal peptide" evidence="7">
    <location>
        <begin position="1"/>
        <end position="20"/>
    </location>
</feature>
<dbReference type="GO" id="GO:0005199">
    <property type="term" value="F:structural constituent of cell wall"/>
    <property type="evidence" value="ECO:0007669"/>
    <property type="project" value="TreeGrafter"/>
</dbReference>
<evidence type="ECO:0000256" key="6">
    <source>
        <dbReference type="SAM" id="MobiDB-lite"/>
    </source>
</evidence>
<dbReference type="GO" id="GO:0031505">
    <property type="term" value="P:fungal-type cell wall organization"/>
    <property type="evidence" value="ECO:0007669"/>
    <property type="project" value="TreeGrafter"/>
</dbReference>
<reference evidence="9" key="1">
    <citation type="submission" date="2021-07" db="EMBL/GenBank/DDBJ databases">
        <title>Genome Resource of American Ginseng Black Spot Pathogen Alternaria panax.</title>
        <authorList>
            <person name="Qiu C."/>
            <person name="Wang W."/>
            <person name="Liu Z."/>
        </authorList>
    </citation>
    <scope>NUCLEOTIDE SEQUENCE</scope>
    <source>
        <strain evidence="9">BNCC115425</strain>
    </source>
</reference>
<dbReference type="PANTHER" id="PTHR47254:SF1">
    <property type="entry name" value="CELL WALL MANNOPROTEIN CIS3-RELATED"/>
    <property type="match status" value="1"/>
</dbReference>
<evidence type="ECO:0000256" key="4">
    <source>
        <dbReference type="ARBA" id="ARBA00022729"/>
    </source>
</evidence>
<protein>
    <recommendedName>
        <fullName evidence="8">Cell wall mannoprotein PIR1-like C-terminal domain-containing protein</fullName>
    </recommendedName>
</protein>